<evidence type="ECO:0000259" key="4">
    <source>
        <dbReference type="Pfam" id="PF00326"/>
    </source>
</evidence>
<dbReference type="InterPro" id="IPR029058">
    <property type="entry name" value="AB_hydrolase_fold"/>
</dbReference>
<reference evidence="6 7" key="1">
    <citation type="submission" date="2019-06" db="EMBL/GenBank/DDBJ databases">
        <title>The genome of Shewanella sp. SM1901.</title>
        <authorList>
            <person name="Cha Q."/>
        </authorList>
    </citation>
    <scope>NUCLEOTIDE SEQUENCE [LARGE SCALE GENOMIC DNA]</scope>
    <source>
        <strain evidence="6 7">SM1901</strain>
    </source>
</reference>
<feature type="chain" id="PRO_5021497096" evidence="3">
    <location>
        <begin position="23"/>
        <end position="693"/>
    </location>
</feature>
<dbReference type="EMBL" id="CP041036">
    <property type="protein sequence ID" value="QDE30913.1"/>
    <property type="molecule type" value="Genomic_DNA"/>
</dbReference>
<dbReference type="PANTHER" id="PTHR42776">
    <property type="entry name" value="SERINE PEPTIDASE S9 FAMILY MEMBER"/>
    <property type="match status" value="1"/>
</dbReference>
<keyword evidence="7" id="KW-1185">Reference proteome</keyword>
<keyword evidence="3" id="KW-0732">Signal</keyword>
<evidence type="ECO:0000313" key="6">
    <source>
        <dbReference type="EMBL" id="QDE30913.1"/>
    </source>
</evidence>
<gene>
    <name evidence="6" type="ORF">FH971_08010</name>
</gene>
<dbReference type="InterPro" id="IPR011042">
    <property type="entry name" value="6-blade_b-propeller_TolB-like"/>
</dbReference>
<evidence type="ECO:0000313" key="7">
    <source>
        <dbReference type="Proteomes" id="UP000319809"/>
    </source>
</evidence>
<dbReference type="Gene3D" id="3.40.50.1820">
    <property type="entry name" value="alpha/beta hydrolase"/>
    <property type="match status" value="1"/>
</dbReference>
<accession>A0A4Y5YEE4</accession>
<dbReference type="Pfam" id="PF00326">
    <property type="entry name" value="Peptidase_S9"/>
    <property type="match status" value="1"/>
</dbReference>
<dbReference type="InterPro" id="IPR011659">
    <property type="entry name" value="WD40"/>
</dbReference>
<evidence type="ECO:0000259" key="5">
    <source>
        <dbReference type="Pfam" id="PF00930"/>
    </source>
</evidence>
<proteinExistence type="predicted"/>
<evidence type="ECO:0000256" key="1">
    <source>
        <dbReference type="ARBA" id="ARBA00022801"/>
    </source>
</evidence>
<protein>
    <submittedName>
        <fullName evidence="6">S9 family peptidase</fullName>
    </submittedName>
</protein>
<dbReference type="SUPFAM" id="SSF53474">
    <property type="entry name" value="alpha/beta-Hydrolases"/>
    <property type="match status" value="1"/>
</dbReference>
<dbReference type="AlphaFoldDB" id="A0A4Y5YEE4"/>
<dbReference type="SUPFAM" id="SSF82171">
    <property type="entry name" value="DPP6 N-terminal domain-like"/>
    <property type="match status" value="1"/>
</dbReference>
<dbReference type="GO" id="GO:0004252">
    <property type="term" value="F:serine-type endopeptidase activity"/>
    <property type="evidence" value="ECO:0007669"/>
    <property type="project" value="TreeGrafter"/>
</dbReference>
<keyword evidence="2" id="KW-0645">Protease</keyword>
<dbReference type="GO" id="GO:0006508">
    <property type="term" value="P:proteolysis"/>
    <property type="evidence" value="ECO:0007669"/>
    <property type="project" value="InterPro"/>
</dbReference>
<feature type="signal peptide" evidence="3">
    <location>
        <begin position="1"/>
        <end position="22"/>
    </location>
</feature>
<dbReference type="InterPro" id="IPR001375">
    <property type="entry name" value="Peptidase_S9_cat"/>
</dbReference>
<name>A0A4Y5YEE4_9GAMM</name>
<organism evidence="6 7">
    <name type="scientific">Shewanella polaris</name>
    <dbReference type="NCBI Taxonomy" id="2588449"/>
    <lineage>
        <taxon>Bacteria</taxon>
        <taxon>Pseudomonadati</taxon>
        <taxon>Pseudomonadota</taxon>
        <taxon>Gammaproteobacteria</taxon>
        <taxon>Alteromonadales</taxon>
        <taxon>Shewanellaceae</taxon>
        <taxon>Shewanella</taxon>
    </lineage>
</organism>
<dbReference type="RefSeq" id="WP_140233946.1">
    <property type="nucleotide sequence ID" value="NZ_CP041036.1"/>
</dbReference>
<feature type="domain" description="Peptidase S9 prolyl oligopeptidase catalytic" evidence="4">
    <location>
        <begin position="485"/>
        <end position="692"/>
    </location>
</feature>
<feature type="domain" description="Dipeptidylpeptidase IV N-terminal" evidence="5">
    <location>
        <begin position="203"/>
        <end position="296"/>
    </location>
</feature>
<dbReference type="Gene3D" id="2.120.10.30">
    <property type="entry name" value="TolB, C-terminal domain"/>
    <property type="match status" value="2"/>
</dbReference>
<dbReference type="KEGG" id="spol:FH971_08010"/>
<evidence type="ECO:0000256" key="2">
    <source>
        <dbReference type="ARBA" id="ARBA00022825"/>
    </source>
</evidence>
<evidence type="ECO:0000256" key="3">
    <source>
        <dbReference type="SAM" id="SignalP"/>
    </source>
</evidence>
<keyword evidence="2" id="KW-0720">Serine protease</keyword>
<sequence>MKIYIRIGILIATSLTVTTAGAAKINNANQNQVDQTQQDNTLLKLEDVFSLEYSSGINISNDGKEVFFVRNYMDINSDKKLSNIWKVNHKKQLTPVTDGLNVEYSPTLSPDNTKLAYISTASGTAQVHMNWLNTGKSSQISHLAQTPNNLSWSPDGTQLAFTLFVPTKPKSVVTLPGKPEKANWAEPAIYVDDMYYRTDGVGVNKSGKHHIFVMSADGGAPRQLSFGQQDHTSNLSWSKNGQQIIYSSNNRDDSDLEWTDTNVFSIDINTLHVNQLTDRTGPDTSAKVSPDGKLIAYLGSDQNNKNYENTELYVMQIDGTNKRTLTADLDRSVNDIKWDNNSQNIYISYNDKGETYVAKQPLNGKRVIVAKNLGGLAFGRPYTGSDFDVANDGSIAFTYSTPQRPADVAITKNNKTTVLTSLNEDALGHKTLANIKAINVTSSFDQRNIQAWVAYPPGFEQAKKAGKKYPLILEIHGGPVANYGPHFAAEIQLMAASGYVVVYANPRGSDSYGKEFAQTIYNNYPSQDYDDLMSVVDTVIAQEPINNDELYVTGGSGGGVLTAWIVGHTDRFKAAVVAKPVINWVSFTLTTDIHSFVIKNWFEKMPWEDTAHYMKLSPLSYVGNVTTPTMLLTGEADLRTPIAETEQFYQALKLQNIDTAMVRIPDSFHGIYKRPSNLMSKVAHILWWFEQHP</sequence>
<dbReference type="Pfam" id="PF07676">
    <property type="entry name" value="PD40"/>
    <property type="match status" value="2"/>
</dbReference>
<dbReference type="PANTHER" id="PTHR42776:SF27">
    <property type="entry name" value="DIPEPTIDYL PEPTIDASE FAMILY MEMBER 6"/>
    <property type="match status" value="1"/>
</dbReference>
<keyword evidence="1" id="KW-0378">Hydrolase</keyword>
<dbReference type="Proteomes" id="UP000319809">
    <property type="component" value="Chromosome"/>
</dbReference>
<dbReference type="Pfam" id="PF00930">
    <property type="entry name" value="DPPIV_N"/>
    <property type="match status" value="1"/>
</dbReference>
<dbReference type="InterPro" id="IPR002469">
    <property type="entry name" value="Peptidase_S9B_N"/>
</dbReference>